<protein>
    <submittedName>
        <fullName evidence="1">Uncharacterized protein</fullName>
    </submittedName>
</protein>
<evidence type="ECO:0000313" key="1">
    <source>
        <dbReference type="EMBL" id="KAJ8260737.1"/>
    </source>
</evidence>
<dbReference type="AlphaFoldDB" id="A0A9Q1D6F1"/>
<dbReference type="EMBL" id="JAFJMO010000012">
    <property type="protein sequence ID" value="KAJ8260737.1"/>
    <property type="molecule type" value="Genomic_DNA"/>
</dbReference>
<comment type="caution">
    <text evidence="1">The sequence shown here is derived from an EMBL/GenBank/DDBJ whole genome shotgun (WGS) entry which is preliminary data.</text>
</comment>
<reference evidence="1" key="1">
    <citation type="journal article" date="2023" name="Science">
        <title>Genome structures resolve the early diversification of teleost fishes.</title>
        <authorList>
            <person name="Parey E."/>
            <person name="Louis A."/>
            <person name="Montfort J."/>
            <person name="Bouchez O."/>
            <person name="Roques C."/>
            <person name="Iampietro C."/>
            <person name="Lluch J."/>
            <person name="Castinel A."/>
            <person name="Donnadieu C."/>
            <person name="Desvignes T."/>
            <person name="Floi Bucao C."/>
            <person name="Jouanno E."/>
            <person name="Wen M."/>
            <person name="Mejri S."/>
            <person name="Dirks R."/>
            <person name="Jansen H."/>
            <person name="Henkel C."/>
            <person name="Chen W.J."/>
            <person name="Zahm M."/>
            <person name="Cabau C."/>
            <person name="Klopp C."/>
            <person name="Thompson A.W."/>
            <person name="Robinson-Rechavi M."/>
            <person name="Braasch I."/>
            <person name="Lecointre G."/>
            <person name="Bobe J."/>
            <person name="Postlethwait J.H."/>
            <person name="Berthelot C."/>
            <person name="Roest Crollius H."/>
            <person name="Guiguen Y."/>
        </authorList>
    </citation>
    <scope>NUCLEOTIDE SEQUENCE</scope>
    <source>
        <strain evidence="1">Concon-B</strain>
    </source>
</reference>
<evidence type="ECO:0000313" key="2">
    <source>
        <dbReference type="Proteomes" id="UP001152803"/>
    </source>
</evidence>
<gene>
    <name evidence="1" type="ORF">COCON_G00164600</name>
</gene>
<name>A0A9Q1D6F1_CONCO</name>
<dbReference type="Proteomes" id="UP001152803">
    <property type="component" value="Unassembled WGS sequence"/>
</dbReference>
<organism evidence="1 2">
    <name type="scientific">Conger conger</name>
    <name type="common">Conger eel</name>
    <name type="synonym">Muraena conger</name>
    <dbReference type="NCBI Taxonomy" id="82655"/>
    <lineage>
        <taxon>Eukaryota</taxon>
        <taxon>Metazoa</taxon>
        <taxon>Chordata</taxon>
        <taxon>Craniata</taxon>
        <taxon>Vertebrata</taxon>
        <taxon>Euteleostomi</taxon>
        <taxon>Actinopterygii</taxon>
        <taxon>Neopterygii</taxon>
        <taxon>Teleostei</taxon>
        <taxon>Anguilliformes</taxon>
        <taxon>Congridae</taxon>
        <taxon>Conger</taxon>
    </lineage>
</organism>
<proteinExistence type="predicted"/>
<accession>A0A9Q1D6F1</accession>
<sequence>MFHSRQRDPWCFIRYTENQGNISQPCALKIGTQCQGRLLHGPAHRRPGQPANHSASLALTSECLRNRRLVVCKARASSASLVALNKK</sequence>
<keyword evidence="2" id="KW-1185">Reference proteome</keyword>